<dbReference type="Proteomes" id="UP000272888">
    <property type="component" value="Unassembled WGS sequence"/>
</dbReference>
<reference evidence="2" key="1">
    <citation type="submission" date="2018-09" db="EMBL/GenBank/DDBJ databases">
        <authorList>
            <person name="Livingstone P.G."/>
            <person name="Whitworth D.E."/>
        </authorList>
    </citation>
    <scope>NUCLEOTIDE SEQUENCE [LARGE SCALE GENOMIC DNA]</scope>
    <source>
        <strain evidence="2">CA051B</strain>
    </source>
</reference>
<dbReference type="AlphaFoldDB" id="A0A3A8Q9Q5"/>
<proteinExistence type="predicted"/>
<dbReference type="SUPFAM" id="SSF48371">
    <property type="entry name" value="ARM repeat"/>
    <property type="match status" value="1"/>
</dbReference>
<dbReference type="InterPro" id="IPR016024">
    <property type="entry name" value="ARM-type_fold"/>
</dbReference>
<dbReference type="Gene3D" id="1.25.10.10">
    <property type="entry name" value="Leucine-rich Repeat Variant"/>
    <property type="match status" value="1"/>
</dbReference>
<keyword evidence="2" id="KW-1185">Reference proteome</keyword>
<dbReference type="Pfam" id="PF13646">
    <property type="entry name" value="HEAT_2"/>
    <property type="match status" value="1"/>
</dbReference>
<sequence length="460" mass="49320">MRVVMALSVVALGTGCAHSSKTAASGSAEGSRVAALTAEAENAYGALDFARCAKGFRASAEADTAGVERAEALYRGAGCESLAGNTQAALELLTLAVQGGYFDVDHLQYNPELAPLHVLAPWEGIVAGARANLAKAPEAPFPVPTLMGVDSFGSRKVDGATVLRVLGLEVGKPLVHSGALFAQKEAALRKQYDLAFAKAGMTVFFAEEMKGSAFVTVDLVDAEDTARLRFLPEPQGQPTDPQGLIARWSEYEHRLMPLQMQGKLDPEASGCQVAHCIGGFGHPELAGYEPEFLDKVPKSLDALSAVLREDADEDRRAAAAYLLAYAPTPEETVRRLVPFIRDPDSGVRNNVLRVLTATQQTAKAPLLDVATVVDATSLPTTMDRNKSVYLLNYLLEDLSPEALKAQRAGLIQQLGERLVAMAALHQPINRDPAVKVLERLSGEKHETAEAWRAWLARQSK</sequence>
<evidence type="ECO:0000313" key="1">
    <source>
        <dbReference type="EMBL" id="RKH62945.1"/>
    </source>
</evidence>
<dbReference type="RefSeq" id="WP_120643064.1">
    <property type="nucleotide sequence ID" value="NZ_RAWB01000071.1"/>
</dbReference>
<name>A0A3A8Q9Q5_9BACT</name>
<organism evidence="1 2">
    <name type="scientific">Corallococcus llansteffanensis</name>
    <dbReference type="NCBI Taxonomy" id="2316731"/>
    <lineage>
        <taxon>Bacteria</taxon>
        <taxon>Pseudomonadati</taxon>
        <taxon>Myxococcota</taxon>
        <taxon>Myxococcia</taxon>
        <taxon>Myxococcales</taxon>
        <taxon>Cystobacterineae</taxon>
        <taxon>Myxococcaceae</taxon>
        <taxon>Corallococcus</taxon>
    </lineage>
</organism>
<dbReference type="InterPro" id="IPR011989">
    <property type="entry name" value="ARM-like"/>
</dbReference>
<accession>A0A3A8Q9Q5</accession>
<evidence type="ECO:0008006" key="3">
    <source>
        <dbReference type="Google" id="ProtNLM"/>
    </source>
</evidence>
<gene>
    <name evidence="1" type="ORF">D7V93_09385</name>
</gene>
<protein>
    <recommendedName>
        <fullName evidence="3">HEAT repeat domain-containing protein</fullName>
    </recommendedName>
</protein>
<dbReference type="EMBL" id="RAWB01000071">
    <property type="protein sequence ID" value="RKH62945.1"/>
    <property type="molecule type" value="Genomic_DNA"/>
</dbReference>
<dbReference type="PROSITE" id="PS51257">
    <property type="entry name" value="PROKAR_LIPOPROTEIN"/>
    <property type="match status" value="1"/>
</dbReference>
<evidence type="ECO:0000313" key="2">
    <source>
        <dbReference type="Proteomes" id="UP000272888"/>
    </source>
</evidence>
<comment type="caution">
    <text evidence="1">The sequence shown here is derived from an EMBL/GenBank/DDBJ whole genome shotgun (WGS) entry which is preliminary data.</text>
</comment>